<comment type="function">
    <text evidence="2">Involved in the biosynthesis of 5-hydroxyectoine, called compatible solute, which helps organisms to survive extreme osmotic stress by acting as a highly soluble organic osmolyte. Catalyzes the 2-oxoglutarate-dependent selective hydroxylation of L-ectoine to yield (4S,5S)-5-hydroxyectoine.</text>
</comment>
<evidence type="ECO:0000256" key="2">
    <source>
        <dbReference type="ARBA" id="ARBA00004063"/>
    </source>
</evidence>
<evidence type="ECO:0000256" key="7">
    <source>
        <dbReference type="ARBA" id="ARBA00023002"/>
    </source>
</evidence>
<dbReference type="Pfam" id="PF05721">
    <property type="entry name" value="PhyH"/>
    <property type="match status" value="1"/>
</dbReference>
<dbReference type="NCBIfam" id="TIGR02408">
    <property type="entry name" value="ectoine_ThpD"/>
    <property type="match status" value="1"/>
</dbReference>
<dbReference type="SUPFAM" id="SSF51197">
    <property type="entry name" value="Clavaminate synthase-like"/>
    <property type="match status" value="1"/>
</dbReference>
<reference evidence="11" key="2">
    <citation type="submission" date="2021-04" db="EMBL/GenBank/DDBJ databases">
        <authorList>
            <person name="Gilroy R."/>
        </authorList>
    </citation>
    <scope>NUCLEOTIDE SEQUENCE</scope>
    <source>
        <strain evidence="11">9264</strain>
    </source>
</reference>
<organism evidence="11 12">
    <name type="scientific">Candidatus Paenalcaligenes intestinipullorum</name>
    <dbReference type="NCBI Taxonomy" id="2838718"/>
    <lineage>
        <taxon>Bacteria</taxon>
        <taxon>Pseudomonadati</taxon>
        <taxon>Pseudomonadota</taxon>
        <taxon>Betaproteobacteria</taxon>
        <taxon>Burkholderiales</taxon>
        <taxon>Alcaligenaceae</taxon>
        <taxon>Paenalcaligenes</taxon>
    </lineage>
</organism>
<dbReference type="InterPro" id="IPR008775">
    <property type="entry name" value="Phytyl_CoA_dOase-like"/>
</dbReference>
<evidence type="ECO:0000256" key="3">
    <source>
        <dbReference type="ARBA" id="ARBA00007851"/>
    </source>
</evidence>
<keyword evidence="5" id="KW-0479">Metal-binding</keyword>
<comment type="cofactor">
    <cofactor evidence="1">
        <name>Fe(2+)</name>
        <dbReference type="ChEBI" id="CHEBI:29033"/>
    </cofactor>
</comment>
<keyword evidence="6" id="KW-0223">Dioxygenase</keyword>
<evidence type="ECO:0000256" key="1">
    <source>
        <dbReference type="ARBA" id="ARBA00001954"/>
    </source>
</evidence>
<dbReference type="GO" id="GO:0016706">
    <property type="term" value="F:2-oxoglutarate-dependent dioxygenase activity"/>
    <property type="evidence" value="ECO:0007669"/>
    <property type="project" value="InterPro"/>
</dbReference>
<dbReference type="EC" id="1.14.11.55" evidence="10"/>
<name>A0A9D2RJH1_9BURK</name>
<keyword evidence="8" id="KW-0408">Iron</keyword>
<evidence type="ECO:0000256" key="9">
    <source>
        <dbReference type="ARBA" id="ARBA00049228"/>
    </source>
</evidence>
<comment type="similarity">
    <text evidence="3">Belongs to the PhyH family. EctD subfamily.</text>
</comment>
<comment type="subunit">
    <text evidence="4">Homodimer.</text>
</comment>
<dbReference type="Gene3D" id="2.60.120.620">
    <property type="entry name" value="q2cbj1_9rhob like domain"/>
    <property type="match status" value="1"/>
</dbReference>
<evidence type="ECO:0000313" key="11">
    <source>
        <dbReference type="EMBL" id="HJD44516.1"/>
    </source>
</evidence>
<protein>
    <recommendedName>
        <fullName evidence="10">Ectoine hydroxylase</fullName>
        <ecNumber evidence="10">1.14.11.55</ecNumber>
    </recommendedName>
</protein>
<sequence>MNTDIADLYVSRTERGSAIIARQEPVVYHQGNYAQALNEQQLERYAKDGFLVIENLFDEHEVQELLAELERLRLDPALKGMPELITEPGDQDALRSLFRVHQLSDRMAELIRDPRLVNVARQVLGSEVYVHQSRVNMKPGLYGKEFFWHSDFETWHIEDGMPNMRAVSCSLLLTDNNEHNGPLMLVPGSHRQFIACEGATPDENYKSSLKVQTVGTPDEVSLKLLIDNGGLESVRAKAGSVIFFECNTMHASSGNLSPWARSNVFTVFNSVENKLEAPRNGLAPRPEYLAARQHTDTIVPATELEPDELLMVG</sequence>
<evidence type="ECO:0000256" key="8">
    <source>
        <dbReference type="ARBA" id="ARBA00023004"/>
    </source>
</evidence>
<dbReference type="EMBL" id="DWUQ01000115">
    <property type="protein sequence ID" value="HJD44516.1"/>
    <property type="molecule type" value="Genomic_DNA"/>
</dbReference>
<evidence type="ECO:0000256" key="10">
    <source>
        <dbReference type="NCBIfam" id="TIGR02408"/>
    </source>
</evidence>
<accession>A0A9D2RJH1</accession>
<reference evidence="11" key="1">
    <citation type="journal article" date="2021" name="PeerJ">
        <title>Extensive microbial diversity within the chicken gut microbiome revealed by metagenomics and culture.</title>
        <authorList>
            <person name="Gilroy R."/>
            <person name="Ravi A."/>
            <person name="Getino M."/>
            <person name="Pursley I."/>
            <person name="Horton D.L."/>
            <person name="Alikhan N.F."/>
            <person name="Baker D."/>
            <person name="Gharbi K."/>
            <person name="Hall N."/>
            <person name="Watson M."/>
            <person name="Adriaenssens E.M."/>
            <person name="Foster-Nyarko E."/>
            <person name="Jarju S."/>
            <person name="Secka A."/>
            <person name="Antonio M."/>
            <person name="Oren A."/>
            <person name="Chaudhuri R.R."/>
            <person name="La Ragione R."/>
            <person name="Hildebrand F."/>
            <person name="Pallen M.J."/>
        </authorList>
    </citation>
    <scope>NUCLEOTIDE SEQUENCE</scope>
    <source>
        <strain evidence="11">9264</strain>
    </source>
</reference>
<dbReference type="Proteomes" id="UP000823889">
    <property type="component" value="Unassembled WGS sequence"/>
</dbReference>
<dbReference type="PANTHER" id="PTHR20883:SF48">
    <property type="entry name" value="ECTOINE DIOXYGENASE"/>
    <property type="match status" value="1"/>
</dbReference>
<dbReference type="GO" id="GO:0005506">
    <property type="term" value="F:iron ion binding"/>
    <property type="evidence" value="ECO:0007669"/>
    <property type="project" value="UniProtKB-ARBA"/>
</dbReference>
<comment type="catalytic activity">
    <reaction evidence="9">
        <text>L-ectoine + 2-oxoglutarate + O2 = 5-hydroxyectoine + succinate + CO2</text>
        <dbReference type="Rhea" id="RHEA:45740"/>
        <dbReference type="ChEBI" id="CHEBI:15379"/>
        <dbReference type="ChEBI" id="CHEBI:16526"/>
        <dbReference type="ChEBI" id="CHEBI:16810"/>
        <dbReference type="ChEBI" id="CHEBI:30031"/>
        <dbReference type="ChEBI" id="CHEBI:58515"/>
        <dbReference type="ChEBI" id="CHEBI:85413"/>
        <dbReference type="EC" id="1.14.11.55"/>
    </reaction>
</comment>
<dbReference type="AlphaFoldDB" id="A0A9D2RJH1"/>
<proteinExistence type="inferred from homology"/>
<evidence type="ECO:0000313" key="12">
    <source>
        <dbReference type="Proteomes" id="UP000823889"/>
    </source>
</evidence>
<gene>
    <name evidence="11" type="primary">thpD</name>
    <name evidence="11" type="ORF">H9906_05755</name>
</gene>
<evidence type="ECO:0000256" key="4">
    <source>
        <dbReference type="ARBA" id="ARBA00011738"/>
    </source>
</evidence>
<evidence type="ECO:0000256" key="6">
    <source>
        <dbReference type="ARBA" id="ARBA00022964"/>
    </source>
</evidence>
<dbReference type="InterPro" id="IPR012774">
    <property type="entry name" value="EctD"/>
</dbReference>
<comment type="caution">
    <text evidence="11">The sequence shown here is derived from an EMBL/GenBank/DDBJ whole genome shotgun (WGS) entry which is preliminary data.</text>
</comment>
<evidence type="ECO:0000256" key="5">
    <source>
        <dbReference type="ARBA" id="ARBA00022723"/>
    </source>
</evidence>
<dbReference type="PANTHER" id="PTHR20883">
    <property type="entry name" value="PHYTANOYL-COA DIOXYGENASE DOMAIN CONTAINING 1"/>
    <property type="match status" value="1"/>
</dbReference>
<keyword evidence="7 11" id="KW-0560">Oxidoreductase</keyword>